<dbReference type="GO" id="GO:0005886">
    <property type="term" value="C:plasma membrane"/>
    <property type="evidence" value="ECO:0007669"/>
    <property type="project" value="UniProtKB-SubCell"/>
</dbReference>
<dbReference type="InterPro" id="IPR020546">
    <property type="entry name" value="ATP_synth_F1_dsu/esu_N"/>
</dbReference>
<keyword evidence="8" id="KW-0375">Hydrogen ion transport</keyword>
<sequence>MAVLHLKIITPKRVALEKEVEKITVPSTSGEITILPKHAFLFTLLSEGIVRYKTGREDEYLAIGGGYLETDGERVELLVTRAYGQDAIDQAATEKAIEHAKVEMKTPKDKQQLKEVSSLLRKSLIDMKLLKKKAPKTFSEH</sequence>
<dbReference type="GO" id="GO:0045259">
    <property type="term" value="C:proton-transporting ATP synthase complex"/>
    <property type="evidence" value="ECO:0007669"/>
    <property type="project" value="UniProtKB-KW"/>
</dbReference>
<evidence type="ECO:0000256" key="7">
    <source>
        <dbReference type="ARBA" id="ARBA00023310"/>
    </source>
</evidence>
<reference evidence="11 12" key="1">
    <citation type="journal article" date="2016" name="Nat. Commun.">
        <title>Thousands of microbial genomes shed light on interconnected biogeochemical processes in an aquifer system.</title>
        <authorList>
            <person name="Anantharaman K."/>
            <person name="Brown C.T."/>
            <person name="Hug L.A."/>
            <person name="Sharon I."/>
            <person name="Castelle C.J."/>
            <person name="Probst A.J."/>
            <person name="Thomas B.C."/>
            <person name="Singh A."/>
            <person name="Wilkins M.J."/>
            <person name="Karaoz U."/>
            <person name="Brodie E.L."/>
            <person name="Williams K.H."/>
            <person name="Hubbard S.S."/>
            <person name="Banfield J.F."/>
        </authorList>
    </citation>
    <scope>NUCLEOTIDE SEQUENCE [LARGE SCALE GENOMIC DNA]</scope>
</reference>
<dbReference type="GO" id="GO:0012505">
    <property type="term" value="C:endomembrane system"/>
    <property type="evidence" value="ECO:0007669"/>
    <property type="project" value="UniProtKB-SubCell"/>
</dbReference>
<evidence type="ECO:0000256" key="2">
    <source>
        <dbReference type="ARBA" id="ARBA00005712"/>
    </source>
</evidence>
<evidence type="ECO:0000313" key="11">
    <source>
        <dbReference type="EMBL" id="OGK73583.1"/>
    </source>
</evidence>
<dbReference type="CDD" id="cd12152">
    <property type="entry name" value="F1-ATPase_delta"/>
    <property type="match status" value="1"/>
</dbReference>
<dbReference type="PANTHER" id="PTHR13822:SF10">
    <property type="entry name" value="ATP SYNTHASE EPSILON CHAIN, CHLOROPLASTIC"/>
    <property type="match status" value="1"/>
</dbReference>
<organism evidence="11 12">
    <name type="scientific">Candidatus Roizmanbacteria bacterium RIFOXYD1_FULL_38_12</name>
    <dbReference type="NCBI Taxonomy" id="1802093"/>
    <lineage>
        <taxon>Bacteria</taxon>
        <taxon>Candidatus Roizmaniibacteriota</taxon>
    </lineage>
</organism>
<dbReference type="EMBL" id="MGBR01000001">
    <property type="protein sequence ID" value="OGK73583.1"/>
    <property type="molecule type" value="Genomic_DNA"/>
</dbReference>
<keyword evidence="5 8" id="KW-0472">Membrane</keyword>
<evidence type="ECO:0000313" key="12">
    <source>
        <dbReference type="Proteomes" id="UP000177050"/>
    </source>
</evidence>
<dbReference type="HAMAP" id="MF_00530">
    <property type="entry name" value="ATP_synth_epsil_bac"/>
    <property type="match status" value="1"/>
</dbReference>
<evidence type="ECO:0000256" key="4">
    <source>
        <dbReference type="ARBA" id="ARBA00023065"/>
    </source>
</evidence>
<dbReference type="GO" id="GO:0005524">
    <property type="term" value="F:ATP binding"/>
    <property type="evidence" value="ECO:0007669"/>
    <property type="project" value="UniProtKB-UniRule"/>
</dbReference>
<evidence type="ECO:0000256" key="1">
    <source>
        <dbReference type="ARBA" id="ARBA00004184"/>
    </source>
</evidence>
<evidence type="ECO:0000256" key="6">
    <source>
        <dbReference type="ARBA" id="ARBA00023196"/>
    </source>
</evidence>
<keyword evidence="3 8" id="KW-0813">Transport</keyword>
<comment type="function">
    <text evidence="8">Produces ATP from ADP in the presence of a proton gradient across the membrane.</text>
</comment>
<name>A0A1F7L0C4_9BACT</name>
<dbReference type="NCBIfam" id="TIGR01216">
    <property type="entry name" value="ATP_synt_epsi"/>
    <property type="match status" value="1"/>
</dbReference>
<evidence type="ECO:0000256" key="9">
    <source>
        <dbReference type="RuleBase" id="RU003656"/>
    </source>
</evidence>
<dbReference type="PANTHER" id="PTHR13822">
    <property type="entry name" value="ATP SYNTHASE DELTA/EPSILON CHAIN"/>
    <property type="match status" value="1"/>
</dbReference>
<keyword evidence="8" id="KW-1003">Cell membrane</keyword>
<evidence type="ECO:0000256" key="3">
    <source>
        <dbReference type="ARBA" id="ARBA00022448"/>
    </source>
</evidence>
<comment type="similarity">
    <text evidence="2 8 9">Belongs to the ATPase epsilon chain family.</text>
</comment>
<keyword evidence="7 8" id="KW-0066">ATP synthesis</keyword>
<gene>
    <name evidence="8" type="primary">atpC</name>
    <name evidence="11" type="ORF">A3K52_02205</name>
</gene>
<feature type="domain" description="ATP synthase F1 complex delta/epsilon subunit N-terminal" evidence="10">
    <location>
        <begin position="4"/>
        <end position="82"/>
    </location>
</feature>
<dbReference type="Pfam" id="PF02823">
    <property type="entry name" value="ATP-synt_DE_N"/>
    <property type="match status" value="1"/>
</dbReference>
<dbReference type="InterPro" id="IPR001469">
    <property type="entry name" value="ATP_synth_F1_dsu/esu"/>
</dbReference>
<evidence type="ECO:0000256" key="5">
    <source>
        <dbReference type="ARBA" id="ARBA00023136"/>
    </source>
</evidence>
<comment type="caution">
    <text evidence="11">The sequence shown here is derived from an EMBL/GenBank/DDBJ whole genome shotgun (WGS) entry which is preliminary data.</text>
</comment>
<dbReference type="SUPFAM" id="SSF51344">
    <property type="entry name" value="Epsilon subunit of F1F0-ATP synthase N-terminal domain"/>
    <property type="match status" value="1"/>
</dbReference>
<proteinExistence type="inferred from homology"/>
<keyword evidence="4 8" id="KW-0406">Ion transport</keyword>
<comment type="subcellular location">
    <subcellularLocation>
        <location evidence="8">Cell membrane</location>
        <topology evidence="8">Peripheral membrane protein</topology>
    </subcellularLocation>
    <subcellularLocation>
        <location evidence="1">Endomembrane system</location>
        <topology evidence="1">Peripheral membrane protein</topology>
    </subcellularLocation>
</comment>
<comment type="subunit">
    <text evidence="8 9">F-type ATPases have 2 components, CF(1) - the catalytic core - and CF(0) - the membrane proton channel. CF(1) has five subunits: alpha(3), beta(3), gamma(1), delta(1), epsilon(1). CF(0) has three main subunits: a, b and c.</text>
</comment>
<dbReference type="GO" id="GO:0046933">
    <property type="term" value="F:proton-transporting ATP synthase activity, rotational mechanism"/>
    <property type="evidence" value="ECO:0007669"/>
    <property type="project" value="UniProtKB-UniRule"/>
</dbReference>
<dbReference type="Proteomes" id="UP000177050">
    <property type="component" value="Unassembled WGS sequence"/>
</dbReference>
<evidence type="ECO:0000256" key="8">
    <source>
        <dbReference type="HAMAP-Rule" id="MF_00530"/>
    </source>
</evidence>
<evidence type="ECO:0000259" key="10">
    <source>
        <dbReference type="Pfam" id="PF02823"/>
    </source>
</evidence>
<protein>
    <recommendedName>
        <fullName evidence="8">ATP synthase epsilon chain</fullName>
    </recommendedName>
    <alternativeName>
        <fullName evidence="8">ATP synthase F1 sector epsilon subunit</fullName>
    </alternativeName>
    <alternativeName>
        <fullName evidence="8">F-ATPase epsilon subunit</fullName>
    </alternativeName>
</protein>
<dbReference type="AlphaFoldDB" id="A0A1F7L0C4"/>
<keyword evidence="6 8" id="KW-0139">CF(1)</keyword>
<accession>A0A1F7L0C4</accession>
<dbReference type="InterPro" id="IPR036771">
    <property type="entry name" value="ATPsynth_dsu/esu_N"/>
</dbReference>
<dbReference type="Gene3D" id="2.60.15.10">
    <property type="entry name" value="F0F1 ATP synthase delta/epsilon subunit, N-terminal"/>
    <property type="match status" value="1"/>
</dbReference>